<sequence length="102" mass="11260">MAKYEMLILLAVIIILAGFFLGWKGKTSMIRERFSSGVSPKNERKFMMCTGGGISILGADLLILGILEIIHPVSEETALIILCIGIVLFVAVILTGQKYFRR</sequence>
<feature type="transmembrane region" description="Helical" evidence="1">
    <location>
        <begin position="46"/>
        <end position="71"/>
    </location>
</feature>
<evidence type="ECO:0000256" key="1">
    <source>
        <dbReference type="SAM" id="Phobius"/>
    </source>
</evidence>
<accession>A0A9D2U3A0</accession>
<organism evidence="2 3">
    <name type="scientific">Candidatus Blautia stercoripullorum</name>
    <dbReference type="NCBI Taxonomy" id="2838502"/>
    <lineage>
        <taxon>Bacteria</taxon>
        <taxon>Bacillati</taxon>
        <taxon>Bacillota</taxon>
        <taxon>Clostridia</taxon>
        <taxon>Lachnospirales</taxon>
        <taxon>Lachnospiraceae</taxon>
        <taxon>Blautia</taxon>
    </lineage>
</organism>
<gene>
    <name evidence="2" type="ORF">H9913_05740</name>
</gene>
<dbReference type="EMBL" id="DWUX01000107">
    <property type="protein sequence ID" value="HJD39511.1"/>
    <property type="molecule type" value="Genomic_DNA"/>
</dbReference>
<keyword evidence="1" id="KW-0472">Membrane</keyword>
<evidence type="ECO:0000313" key="2">
    <source>
        <dbReference type="EMBL" id="HJD39511.1"/>
    </source>
</evidence>
<dbReference type="AlphaFoldDB" id="A0A9D2U3A0"/>
<reference evidence="2" key="2">
    <citation type="submission" date="2021-04" db="EMBL/GenBank/DDBJ databases">
        <authorList>
            <person name="Gilroy R."/>
        </authorList>
    </citation>
    <scope>NUCLEOTIDE SEQUENCE</scope>
    <source>
        <strain evidence="2">ChiW19-6364</strain>
    </source>
</reference>
<reference evidence="2" key="1">
    <citation type="journal article" date="2021" name="PeerJ">
        <title>Extensive microbial diversity within the chicken gut microbiome revealed by metagenomics and culture.</title>
        <authorList>
            <person name="Gilroy R."/>
            <person name="Ravi A."/>
            <person name="Getino M."/>
            <person name="Pursley I."/>
            <person name="Horton D.L."/>
            <person name="Alikhan N.F."/>
            <person name="Baker D."/>
            <person name="Gharbi K."/>
            <person name="Hall N."/>
            <person name="Watson M."/>
            <person name="Adriaenssens E.M."/>
            <person name="Foster-Nyarko E."/>
            <person name="Jarju S."/>
            <person name="Secka A."/>
            <person name="Antonio M."/>
            <person name="Oren A."/>
            <person name="Chaudhuri R.R."/>
            <person name="La Ragione R."/>
            <person name="Hildebrand F."/>
            <person name="Pallen M.J."/>
        </authorList>
    </citation>
    <scope>NUCLEOTIDE SEQUENCE</scope>
    <source>
        <strain evidence="2">ChiW19-6364</strain>
    </source>
</reference>
<evidence type="ECO:0000313" key="3">
    <source>
        <dbReference type="Proteomes" id="UP000823850"/>
    </source>
</evidence>
<feature type="transmembrane region" description="Helical" evidence="1">
    <location>
        <begin position="77"/>
        <end position="96"/>
    </location>
</feature>
<protein>
    <recommendedName>
        <fullName evidence="4">DUF3784 domain-containing protein</fullName>
    </recommendedName>
</protein>
<keyword evidence="1" id="KW-0812">Transmembrane</keyword>
<proteinExistence type="predicted"/>
<feature type="transmembrane region" description="Helical" evidence="1">
    <location>
        <begin position="6"/>
        <end position="25"/>
    </location>
</feature>
<dbReference type="Proteomes" id="UP000823850">
    <property type="component" value="Unassembled WGS sequence"/>
</dbReference>
<evidence type="ECO:0008006" key="4">
    <source>
        <dbReference type="Google" id="ProtNLM"/>
    </source>
</evidence>
<comment type="caution">
    <text evidence="2">The sequence shown here is derived from an EMBL/GenBank/DDBJ whole genome shotgun (WGS) entry which is preliminary data.</text>
</comment>
<name>A0A9D2U3A0_9FIRM</name>
<keyword evidence="1" id="KW-1133">Transmembrane helix</keyword>